<proteinExistence type="predicted"/>
<keyword evidence="1" id="KW-0812">Transmembrane</keyword>
<evidence type="ECO:0000256" key="1">
    <source>
        <dbReference type="SAM" id="Phobius"/>
    </source>
</evidence>
<sequence length="196" mass="22489">MTFDNTHESQKLKLKLINPYTMELVADLLKVILPAGLVLWAMYLTVSSFIKKDLVQKELDIKAETTKTLLPIRLQAYERMALFLERISPNNLLIRLNGRAVTVADFQQLMLAEIREEFSHNLSQQVYMSDQAWTTIKNAMNETVALINLSAKDLASEAPALELSKRIFEVVMNKGVNSSDEALRMVKQEMRTFFFM</sequence>
<keyword evidence="1" id="KW-0472">Membrane</keyword>
<evidence type="ECO:0000313" key="2">
    <source>
        <dbReference type="EMBL" id="PWK26670.1"/>
    </source>
</evidence>
<protein>
    <submittedName>
        <fullName evidence="2">Uncharacterized protein</fullName>
    </submittedName>
</protein>
<dbReference type="InterPro" id="IPR057695">
    <property type="entry name" value="DUF7935"/>
</dbReference>
<gene>
    <name evidence="2" type="ORF">LV89_02179</name>
</gene>
<keyword evidence="1" id="KW-1133">Transmembrane helix</keyword>
<keyword evidence="3" id="KW-1185">Reference proteome</keyword>
<dbReference type="Pfam" id="PF25589">
    <property type="entry name" value="DUF7935"/>
    <property type="match status" value="1"/>
</dbReference>
<dbReference type="AlphaFoldDB" id="A0A316E9D3"/>
<dbReference type="EMBL" id="QGGO01000010">
    <property type="protein sequence ID" value="PWK26670.1"/>
    <property type="molecule type" value="Genomic_DNA"/>
</dbReference>
<evidence type="ECO:0000313" key="3">
    <source>
        <dbReference type="Proteomes" id="UP000245489"/>
    </source>
</evidence>
<dbReference type="Proteomes" id="UP000245489">
    <property type="component" value="Unassembled WGS sequence"/>
</dbReference>
<feature type="transmembrane region" description="Helical" evidence="1">
    <location>
        <begin position="31"/>
        <end position="50"/>
    </location>
</feature>
<accession>A0A316E9D3</accession>
<comment type="caution">
    <text evidence="2">The sequence shown here is derived from an EMBL/GenBank/DDBJ whole genome shotgun (WGS) entry which is preliminary data.</text>
</comment>
<organism evidence="2 3">
    <name type="scientific">Arcicella aurantiaca</name>
    <dbReference type="NCBI Taxonomy" id="591202"/>
    <lineage>
        <taxon>Bacteria</taxon>
        <taxon>Pseudomonadati</taxon>
        <taxon>Bacteroidota</taxon>
        <taxon>Cytophagia</taxon>
        <taxon>Cytophagales</taxon>
        <taxon>Flectobacillaceae</taxon>
        <taxon>Arcicella</taxon>
    </lineage>
</organism>
<name>A0A316E9D3_9BACT</name>
<dbReference type="RefSeq" id="WP_310588778.1">
    <property type="nucleotide sequence ID" value="NZ_QGGO01000010.1"/>
</dbReference>
<reference evidence="2 3" key="1">
    <citation type="submission" date="2018-05" db="EMBL/GenBank/DDBJ databases">
        <title>Genomic Encyclopedia of Archaeal and Bacterial Type Strains, Phase II (KMG-II): from individual species to whole genera.</title>
        <authorList>
            <person name="Goeker M."/>
        </authorList>
    </citation>
    <scope>NUCLEOTIDE SEQUENCE [LARGE SCALE GENOMIC DNA]</scope>
    <source>
        <strain evidence="2 3">DSM 22214</strain>
    </source>
</reference>